<keyword evidence="2" id="KW-1185">Reference proteome</keyword>
<gene>
    <name evidence="1" type="ORF">BDY19DRAFT_957889</name>
</gene>
<evidence type="ECO:0000313" key="1">
    <source>
        <dbReference type="EMBL" id="KAI0087003.1"/>
    </source>
</evidence>
<dbReference type="EMBL" id="MU274920">
    <property type="protein sequence ID" value="KAI0087003.1"/>
    <property type="molecule type" value="Genomic_DNA"/>
</dbReference>
<dbReference type="Proteomes" id="UP001055072">
    <property type="component" value="Unassembled WGS sequence"/>
</dbReference>
<accession>A0ACB8TY92</accession>
<sequence>MSSTRASESSHAEKPLRGEVAVITRGLSSTSIDASIEKAADIEQAFDSDATVSPRRSKLREFLCEPAAEFLGVLILVVFGSGVNCAVALSSNSGSVLGPPKGDWLSVSFGWAVGIGLGVWVSGSISGGHINPAVTLAMATLHDFPWRKVPLYILAQLLGGICGAGIVYGDYIHAIDAFEGGRHVRTLATAGFFGTFAADYLTNVSAFFEEFLGTAMLLLAICAATDKRKGPASPERVPIAVFMTMLGISVSIGAQTGFALNPARDLGPRILTAMVGYGRQVFDFRHQYWIWCGVMAPILGALVGVSLYDFLFYTGTDSIFNNE</sequence>
<proteinExistence type="predicted"/>
<reference evidence="1" key="1">
    <citation type="journal article" date="2021" name="Environ. Microbiol.">
        <title>Gene family expansions and transcriptome signatures uncover fungal adaptations to wood decay.</title>
        <authorList>
            <person name="Hage H."/>
            <person name="Miyauchi S."/>
            <person name="Viragh M."/>
            <person name="Drula E."/>
            <person name="Min B."/>
            <person name="Chaduli D."/>
            <person name="Navarro D."/>
            <person name="Favel A."/>
            <person name="Norest M."/>
            <person name="Lesage-Meessen L."/>
            <person name="Balint B."/>
            <person name="Merenyi Z."/>
            <person name="de Eugenio L."/>
            <person name="Morin E."/>
            <person name="Martinez A.T."/>
            <person name="Baldrian P."/>
            <person name="Stursova M."/>
            <person name="Martinez M.J."/>
            <person name="Novotny C."/>
            <person name="Magnuson J.K."/>
            <person name="Spatafora J.W."/>
            <person name="Maurice S."/>
            <person name="Pangilinan J."/>
            <person name="Andreopoulos W."/>
            <person name="LaButti K."/>
            <person name="Hundley H."/>
            <person name="Na H."/>
            <person name="Kuo A."/>
            <person name="Barry K."/>
            <person name="Lipzen A."/>
            <person name="Henrissat B."/>
            <person name="Riley R."/>
            <person name="Ahrendt S."/>
            <person name="Nagy L.G."/>
            <person name="Grigoriev I.V."/>
            <person name="Martin F."/>
            <person name="Rosso M.N."/>
        </authorList>
    </citation>
    <scope>NUCLEOTIDE SEQUENCE</scope>
    <source>
        <strain evidence="1">CBS 384.51</strain>
    </source>
</reference>
<evidence type="ECO:0000313" key="2">
    <source>
        <dbReference type="Proteomes" id="UP001055072"/>
    </source>
</evidence>
<protein>
    <submittedName>
        <fullName evidence="1">Aquaporin-like protein</fullName>
    </submittedName>
</protein>
<name>A0ACB8TY92_9APHY</name>
<comment type="caution">
    <text evidence="1">The sequence shown here is derived from an EMBL/GenBank/DDBJ whole genome shotgun (WGS) entry which is preliminary data.</text>
</comment>
<organism evidence="1 2">
    <name type="scientific">Irpex rosettiformis</name>
    <dbReference type="NCBI Taxonomy" id="378272"/>
    <lineage>
        <taxon>Eukaryota</taxon>
        <taxon>Fungi</taxon>
        <taxon>Dikarya</taxon>
        <taxon>Basidiomycota</taxon>
        <taxon>Agaricomycotina</taxon>
        <taxon>Agaricomycetes</taxon>
        <taxon>Polyporales</taxon>
        <taxon>Irpicaceae</taxon>
        <taxon>Irpex</taxon>
    </lineage>
</organism>